<comment type="caution">
    <text evidence="2">The sequence shown here is derived from an EMBL/GenBank/DDBJ whole genome shotgun (WGS) entry which is preliminary data.</text>
</comment>
<protein>
    <submittedName>
        <fullName evidence="2">Uncharacterized protein</fullName>
    </submittedName>
</protein>
<dbReference type="OrthoDB" id="5030973at2759"/>
<keyword evidence="3" id="KW-1185">Reference proteome</keyword>
<organism evidence="2 3">
    <name type="scientific">Alectoria fallacina</name>
    <dbReference type="NCBI Taxonomy" id="1903189"/>
    <lineage>
        <taxon>Eukaryota</taxon>
        <taxon>Fungi</taxon>
        <taxon>Dikarya</taxon>
        <taxon>Ascomycota</taxon>
        <taxon>Pezizomycotina</taxon>
        <taxon>Lecanoromycetes</taxon>
        <taxon>OSLEUM clade</taxon>
        <taxon>Lecanoromycetidae</taxon>
        <taxon>Lecanorales</taxon>
        <taxon>Lecanorineae</taxon>
        <taxon>Parmeliaceae</taxon>
        <taxon>Alectoria</taxon>
    </lineage>
</organism>
<proteinExistence type="predicted"/>
<evidence type="ECO:0000256" key="1">
    <source>
        <dbReference type="SAM" id="MobiDB-lite"/>
    </source>
</evidence>
<reference evidence="2" key="1">
    <citation type="submission" date="2021-03" db="EMBL/GenBank/DDBJ databases">
        <authorList>
            <person name="Tagirdzhanova G."/>
        </authorList>
    </citation>
    <scope>NUCLEOTIDE SEQUENCE</scope>
</reference>
<dbReference type="AlphaFoldDB" id="A0A8H3PK83"/>
<dbReference type="Proteomes" id="UP000664203">
    <property type="component" value="Unassembled WGS sequence"/>
</dbReference>
<evidence type="ECO:0000313" key="3">
    <source>
        <dbReference type="Proteomes" id="UP000664203"/>
    </source>
</evidence>
<dbReference type="EMBL" id="CAJPDR010001140">
    <property type="protein sequence ID" value="CAF9943621.1"/>
    <property type="molecule type" value="Genomic_DNA"/>
</dbReference>
<gene>
    <name evidence="2" type="ORF">ALECFALPRED_000799</name>
</gene>
<feature type="region of interest" description="Disordered" evidence="1">
    <location>
        <begin position="124"/>
        <end position="144"/>
    </location>
</feature>
<name>A0A8H3PK83_9LECA</name>
<accession>A0A8H3PK83</accession>
<evidence type="ECO:0000313" key="2">
    <source>
        <dbReference type="EMBL" id="CAF9943621.1"/>
    </source>
</evidence>
<sequence>MDEEEGLPLIECALEVNSARVNDLGLFDRKANTPASKAFNHDANQFLTQGSSLGSKLQARLKLVKFGRHTGGHACLILLSIDFKPKSYTGVLRFRDAVVELRVGPGRGDEKSATANNDPIANEVAQRNDGSNKSNPRITTFHPTYAEGPVKSTLEKFNISIEGDAIPLPGGPSLGPNIGYSMSRERAKRRRIHGTFEDEAQQVVEWKLEENNSTGDGVPPSCLFALVVRWDGDVEGEDAGFHVKMRIRAVTVAGIPVIGKNTGAIYFAPGACVDSTVIDPAVSKALNAAVSGGIVEAGGMSFGGGDERQGGNGHNLDLAGINLAALTKVEEMLKRP</sequence>
<feature type="compositionally biased region" description="Polar residues" evidence="1">
    <location>
        <begin position="128"/>
        <end position="142"/>
    </location>
</feature>